<organism evidence="6 7">
    <name type="scientific">Coilia grayii</name>
    <name type="common">Gray's grenadier anchovy</name>
    <dbReference type="NCBI Taxonomy" id="363190"/>
    <lineage>
        <taxon>Eukaryota</taxon>
        <taxon>Metazoa</taxon>
        <taxon>Chordata</taxon>
        <taxon>Craniata</taxon>
        <taxon>Vertebrata</taxon>
        <taxon>Euteleostomi</taxon>
        <taxon>Actinopterygii</taxon>
        <taxon>Neopterygii</taxon>
        <taxon>Teleostei</taxon>
        <taxon>Clupei</taxon>
        <taxon>Clupeiformes</taxon>
        <taxon>Clupeoidei</taxon>
        <taxon>Engraulidae</taxon>
        <taxon>Coilinae</taxon>
        <taxon>Coilia</taxon>
    </lineage>
</organism>
<dbReference type="SUPFAM" id="SSF50044">
    <property type="entry name" value="SH3-domain"/>
    <property type="match status" value="1"/>
</dbReference>
<dbReference type="SMART" id="SM00326">
    <property type="entry name" value="SH3"/>
    <property type="match status" value="1"/>
</dbReference>
<dbReference type="InterPro" id="IPR030642">
    <property type="entry name" value="NPHP1_SH3"/>
</dbReference>
<evidence type="ECO:0000256" key="2">
    <source>
        <dbReference type="PROSITE-ProRule" id="PRU00192"/>
    </source>
</evidence>
<feature type="region of interest" description="Disordered" evidence="3">
    <location>
        <begin position="122"/>
        <end position="173"/>
    </location>
</feature>
<feature type="chain" id="PRO_5044779657" description="SH3 domain-containing protein" evidence="4">
    <location>
        <begin position="22"/>
        <end position="586"/>
    </location>
</feature>
<dbReference type="InterPro" id="IPR036028">
    <property type="entry name" value="SH3-like_dom_sf"/>
</dbReference>
<feature type="signal peptide" evidence="4">
    <location>
        <begin position="1"/>
        <end position="21"/>
    </location>
</feature>
<name>A0ABD1J9T9_9TELE</name>
<evidence type="ECO:0000256" key="1">
    <source>
        <dbReference type="ARBA" id="ARBA00022443"/>
    </source>
</evidence>
<evidence type="ECO:0000256" key="3">
    <source>
        <dbReference type="SAM" id="MobiDB-lite"/>
    </source>
</evidence>
<evidence type="ECO:0000259" key="5">
    <source>
        <dbReference type="PROSITE" id="PS50002"/>
    </source>
</evidence>
<sequence>MCCTYIFCVIVFCVFSDLLSAQSASGDQESEEESDEEEESGDDEEEDDDDDDDDDEEEVDDVKDKGDGGMERVVALSSFKGEQDGDLTMEKGDVLHILKKNKDGWWLAQDSKGNKGLVPKTYVKAQPLQETGTVEEGEEEEGDDEEDENEEEDEEEVGNMNEETQSKSKSSLSNWDTVRKAITEIDATDVLSAMGAIPAGFRPSTLSKLLEDGVTYRGSHYIQPELSQSSLSFKDLFLDPDTGKVRARTSRVCVCVSLWSCRMIPPPGVGLQVLSRHIRFCAFDGEKVLSNIYTVRATYSSKNPKTWTFSPRMSGQLPSLLDGECFFRCDSDSANLGILFELGVTYIRNSTGERGDLSCGWSFLKLHDASGALIPLRTYELTLHGGTPYETNVEVDPSLTKGVTGSVFQQMMMSRRVPKLIVKLRTPNNRTMSHLNLLPDTFVGCLCSVQLLAIYRQLLADTLLLDRVTMQSADLICSSVLATFPGILDQSDLLDALQYKWDNAEKLMKRSEKRDMSVVKREFVRVYMDHVFPLLYSADLPAPHWADEEVANQRARIIFTSPPTTLTHQAFDISQVTYDLLSSARH</sequence>
<dbReference type="PANTHER" id="PTHR15176:SF1">
    <property type="entry name" value="NEPHROCYSTIN-1"/>
    <property type="match status" value="1"/>
</dbReference>
<dbReference type="AlphaFoldDB" id="A0ABD1J9T9"/>
<protein>
    <recommendedName>
        <fullName evidence="5">SH3 domain-containing protein</fullName>
    </recommendedName>
</protein>
<keyword evidence="7" id="KW-1185">Reference proteome</keyword>
<dbReference type="PROSITE" id="PS50002">
    <property type="entry name" value="SH3"/>
    <property type="match status" value="1"/>
</dbReference>
<reference evidence="6 7" key="1">
    <citation type="submission" date="2024-09" db="EMBL/GenBank/DDBJ databases">
        <title>A chromosome-level genome assembly of Gray's grenadier anchovy, Coilia grayii.</title>
        <authorList>
            <person name="Fu Z."/>
        </authorList>
    </citation>
    <scope>NUCLEOTIDE SEQUENCE [LARGE SCALE GENOMIC DNA]</scope>
    <source>
        <strain evidence="6">G4</strain>
        <tissue evidence="6">Muscle</tissue>
    </source>
</reference>
<dbReference type="InterPro" id="IPR039687">
    <property type="entry name" value="NPHP1"/>
</dbReference>
<evidence type="ECO:0000256" key="4">
    <source>
        <dbReference type="SAM" id="SignalP"/>
    </source>
</evidence>
<feature type="compositionally biased region" description="Acidic residues" evidence="3">
    <location>
        <begin position="28"/>
        <end position="61"/>
    </location>
</feature>
<dbReference type="PANTHER" id="PTHR15176">
    <property type="entry name" value="NEPHROCYSTIN"/>
    <property type="match status" value="1"/>
</dbReference>
<gene>
    <name evidence="6" type="ORF">ACEWY4_021264</name>
</gene>
<dbReference type="Gene3D" id="2.30.30.40">
    <property type="entry name" value="SH3 Domains"/>
    <property type="match status" value="1"/>
</dbReference>
<dbReference type="Proteomes" id="UP001591681">
    <property type="component" value="Unassembled WGS sequence"/>
</dbReference>
<evidence type="ECO:0000313" key="7">
    <source>
        <dbReference type="Proteomes" id="UP001591681"/>
    </source>
</evidence>
<dbReference type="Pfam" id="PF00018">
    <property type="entry name" value="SH3_1"/>
    <property type="match status" value="1"/>
</dbReference>
<keyword evidence="4" id="KW-0732">Signal</keyword>
<feature type="compositionally biased region" description="Acidic residues" evidence="3">
    <location>
        <begin position="133"/>
        <end position="157"/>
    </location>
</feature>
<dbReference type="CDD" id="cd11770">
    <property type="entry name" value="SH3_Nephrocystin"/>
    <property type="match status" value="1"/>
</dbReference>
<evidence type="ECO:0000313" key="6">
    <source>
        <dbReference type="EMBL" id="KAL2083491.1"/>
    </source>
</evidence>
<dbReference type="EMBL" id="JBHFQA010000018">
    <property type="protein sequence ID" value="KAL2083491.1"/>
    <property type="molecule type" value="Genomic_DNA"/>
</dbReference>
<comment type="caution">
    <text evidence="6">The sequence shown here is derived from an EMBL/GenBank/DDBJ whole genome shotgun (WGS) entry which is preliminary data.</text>
</comment>
<feature type="domain" description="SH3" evidence="5">
    <location>
        <begin position="68"/>
        <end position="128"/>
    </location>
</feature>
<accession>A0ABD1J9T9</accession>
<dbReference type="InterPro" id="IPR001452">
    <property type="entry name" value="SH3_domain"/>
</dbReference>
<proteinExistence type="predicted"/>
<feature type="region of interest" description="Disordered" evidence="3">
    <location>
        <begin position="23"/>
        <end position="86"/>
    </location>
</feature>
<keyword evidence="1 2" id="KW-0728">SH3 domain</keyword>